<sequence length="112" mass="12711">MEEELSVLGVLRHFAVKIGASYRGACSDRNFEQIVGSKRRFKTRKVKDQIYTDSTNQRQINHATWEQYWMLSTPIAGSDIEDSRNTDFKTCSDQRRHVSGTASGSTSSAFQT</sequence>
<evidence type="ECO:0000313" key="2">
    <source>
        <dbReference type="EMBL" id="TGO78519.1"/>
    </source>
</evidence>
<dbReference type="AlphaFoldDB" id="A0A4Z1JX62"/>
<proteinExistence type="predicted"/>
<reference evidence="2 3" key="1">
    <citation type="submission" date="2017-12" db="EMBL/GenBank/DDBJ databases">
        <title>Comparative genomics of Botrytis spp.</title>
        <authorList>
            <person name="Valero-Jimenez C.A."/>
            <person name="Tapia P."/>
            <person name="Veloso J."/>
            <person name="Silva-Moreno E."/>
            <person name="Staats M."/>
            <person name="Valdes J.H."/>
            <person name="Van Kan J.A.L."/>
        </authorList>
    </citation>
    <scope>NUCLEOTIDE SEQUENCE [LARGE SCALE GENOMIC DNA]</scope>
    <source>
        <strain evidence="2 3">Be9601</strain>
    </source>
</reference>
<feature type="compositionally biased region" description="Basic and acidic residues" evidence="1">
    <location>
        <begin position="81"/>
        <end position="96"/>
    </location>
</feature>
<dbReference type="Proteomes" id="UP000297229">
    <property type="component" value="Unassembled WGS sequence"/>
</dbReference>
<accession>A0A4Z1JX62</accession>
<organism evidence="2 3">
    <name type="scientific">Botrytis elliptica</name>
    <dbReference type="NCBI Taxonomy" id="278938"/>
    <lineage>
        <taxon>Eukaryota</taxon>
        <taxon>Fungi</taxon>
        <taxon>Dikarya</taxon>
        <taxon>Ascomycota</taxon>
        <taxon>Pezizomycotina</taxon>
        <taxon>Leotiomycetes</taxon>
        <taxon>Helotiales</taxon>
        <taxon>Sclerotiniaceae</taxon>
        <taxon>Botrytis</taxon>
    </lineage>
</organism>
<protein>
    <submittedName>
        <fullName evidence="2">Uncharacterized protein</fullName>
    </submittedName>
</protein>
<evidence type="ECO:0000256" key="1">
    <source>
        <dbReference type="SAM" id="MobiDB-lite"/>
    </source>
</evidence>
<dbReference type="EMBL" id="PQXM01000064">
    <property type="protein sequence ID" value="TGO78519.1"/>
    <property type="molecule type" value="Genomic_DNA"/>
</dbReference>
<keyword evidence="3" id="KW-1185">Reference proteome</keyword>
<comment type="caution">
    <text evidence="2">The sequence shown here is derived from an EMBL/GenBank/DDBJ whole genome shotgun (WGS) entry which is preliminary data.</text>
</comment>
<name>A0A4Z1JX62_9HELO</name>
<gene>
    <name evidence="2" type="ORF">BELL_0064g00080</name>
</gene>
<evidence type="ECO:0000313" key="3">
    <source>
        <dbReference type="Proteomes" id="UP000297229"/>
    </source>
</evidence>
<feature type="compositionally biased region" description="Low complexity" evidence="1">
    <location>
        <begin position="99"/>
        <end position="112"/>
    </location>
</feature>
<feature type="region of interest" description="Disordered" evidence="1">
    <location>
        <begin position="77"/>
        <end position="112"/>
    </location>
</feature>